<dbReference type="InterPro" id="IPR037923">
    <property type="entry name" value="HTH-like"/>
</dbReference>
<reference evidence="6" key="1">
    <citation type="journal article" date="2019" name="Int. J. Syst. Evol. Microbiol.">
        <title>The Global Catalogue of Microorganisms (GCM) 10K type strain sequencing project: providing services to taxonomists for standard genome sequencing and annotation.</title>
        <authorList>
            <consortium name="The Broad Institute Genomics Platform"/>
            <consortium name="The Broad Institute Genome Sequencing Center for Infectious Disease"/>
            <person name="Wu L."/>
            <person name="Ma J."/>
        </authorList>
    </citation>
    <scope>NUCLEOTIDE SEQUENCE [LARGE SCALE GENOMIC DNA]</scope>
    <source>
        <strain evidence="6">CGMCC 1.10832</strain>
    </source>
</reference>
<evidence type="ECO:0000313" key="5">
    <source>
        <dbReference type="EMBL" id="GGC20409.1"/>
    </source>
</evidence>
<dbReference type="InterPro" id="IPR009057">
    <property type="entry name" value="Homeodomain-like_sf"/>
</dbReference>
<dbReference type="InterPro" id="IPR014710">
    <property type="entry name" value="RmlC-like_jellyroll"/>
</dbReference>
<sequence>MNKKFPVYSIKEFKSQSREKDFYANYVNIHVKGHHFTNFPHKHDFYLIILFTEGNGKHEVDFETFEVEPGTLFILKPGEMHYWELSEDIDGYVFFHSRDFYDNRNVTSNLKDFEFYASFQSSPYVKLDGEALINLKSLMLELVLENEKNEMLKWEKIHSLITLVYIHISREYRPTRKVKSIAYLQLVRKFEDVLESNFKNLKLASEYADLLNITTKHLNRITKECFNKTSTQLISERVILEAKRMLMHSGYNVNQISEELGFNETSYFIRFFRKNTGVTPLNFVNAYTKK</sequence>
<gene>
    <name evidence="5" type="ORF">GCM10011506_01900</name>
</gene>
<dbReference type="InterPro" id="IPR003313">
    <property type="entry name" value="AraC-bd"/>
</dbReference>
<name>A0ABQ1L8R2_9BACT</name>
<dbReference type="EMBL" id="BMEC01000001">
    <property type="protein sequence ID" value="GGC20409.1"/>
    <property type="molecule type" value="Genomic_DNA"/>
</dbReference>
<dbReference type="Gene3D" id="2.60.120.10">
    <property type="entry name" value="Jelly Rolls"/>
    <property type="match status" value="1"/>
</dbReference>
<dbReference type="PRINTS" id="PR00032">
    <property type="entry name" value="HTHARAC"/>
</dbReference>
<proteinExistence type="predicted"/>
<dbReference type="PROSITE" id="PS01124">
    <property type="entry name" value="HTH_ARAC_FAMILY_2"/>
    <property type="match status" value="1"/>
</dbReference>
<dbReference type="Pfam" id="PF12833">
    <property type="entry name" value="HTH_18"/>
    <property type="match status" value="1"/>
</dbReference>
<evidence type="ECO:0000256" key="3">
    <source>
        <dbReference type="ARBA" id="ARBA00023163"/>
    </source>
</evidence>
<dbReference type="Pfam" id="PF02311">
    <property type="entry name" value="AraC_binding"/>
    <property type="match status" value="1"/>
</dbReference>
<dbReference type="InterPro" id="IPR018060">
    <property type="entry name" value="HTH_AraC"/>
</dbReference>
<dbReference type="PANTHER" id="PTHR43280:SF32">
    <property type="entry name" value="TRANSCRIPTIONAL REGULATORY PROTEIN"/>
    <property type="match status" value="1"/>
</dbReference>
<dbReference type="PANTHER" id="PTHR43280">
    <property type="entry name" value="ARAC-FAMILY TRANSCRIPTIONAL REGULATOR"/>
    <property type="match status" value="1"/>
</dbReference>
<keyword evidence="2" id="KW-0238">DNA-binding</keyword>
<accession>A0ABQ1L8R2</accession>
<dbReference type="SUPFAM" id="SSF51215">
    <property type="entry name" value="Regulatory protein AraC"/>
    <property type="match status" value="1"/>
</dbReference>
<evidence type="ECO:0000259" key="4">
    <source>
        <dbReference type="PROSITE" id="PS01124"/>
    </source>
</evidence>
<keyword evidence="3" id="KW-0804">Transcription</keyword>
<keyword evidence="1" id="KW-0805">Transcription regulation</keyword>
<feature type="domain" description="HTH araC/xylS-type" evidence="4">
    <location>
        <begin position="188"/>
        <end position="286"/>
    </location>
</feature>
<dbReference type="Proteomes" id="UP000636010">
    <property type="component" value="Unassembled WGS sequence"/>
</dbReference>
<dbReference type="RefSeq" id="WP_188459931.1">
    <property type="nucleotide sequence ID" value="NZ_BAABHU010000001.1"/>
</dbReference>
<dbReference type="Gene3D" id="1.10.10.60">
    <property type="entry name" value="Homeodomain-like"/>
    <property type="match status" value="1"/>
</dbReference>
<evidence type="ECO:0000256" key="1">
    <source>
        <dbReference type="ARBA" id="ARBA00023015"/>
    </source>
</evidence>
<protein>
    <submittedName>
        <fullName evidence="5">AraC family transcriptional regulator</fullName>
    </submittedName>
</protein>
<comment type="caution">
    <text evidence="5">The sequence shown here is derived from an EMBL/GenBank/DDBJ whole genome shotgun (WGS) entry which is preliminary data.</text>
</comment>
<dbReference type="SUPFAM" id="SSF46689">
    <property type="entry name" value="Homeodomain-like"/>
    <property type="match status" value="1"/>
</dbReference>
<keyword evidence="6" id="KW-1185">Reference proteome</keyword>
<dbReference type="SMART" id="SM00342">
    <property type="entry name" value="HTH_ARAC"/>
    <property type="match status" value="1"/>
</dbReference>
<organism evidence="5 6">
    <name type="scientific">Marivirga lumbricoides</name>
    <dbReference type="NCBI Taxonomy" id="1046115"/>
    <lineage>
        <taxon>Bacteria</taxon>
        <taxon>Pseudomonadati</taxon>
        <taxon>Bacteroidota</taxon>
        <taxon>Cytophagia</taxon>
        <taxon>Cytophagales</taxon>
        <taxon>Marivirgaceae</taxon>
        <taxon>Marivirga</taxon>
    </lineage>
</organism>
<evidence type="ECO:0000256" key="2">
    <source>
        <dbReference type="ARBA" id="ARBA00023125"/>
    </source>
</evidence>
<evidence type="ECO:0000313" key="6">
    <source>
        <dbReference type="Proteomes" id="UP000636010"/>
    </source>
</evidence>
<dbReference type="InterPro" id="IPR020449">
    <property type="entry name" value="Tscrpt_reg_AraC-type_HTH"/>
</dbReference>